<sequence length="161" mass="19168">GVFVFIIIALGIATLTCILIRHQTMMPDSSRWKIRKVAIFLIYFITFCFYHRIAVLTIQSTLRTSMQRETIYLQSRFELGWVRTRGPYFRFPDTIFVHVIMWTAKICLLMCLVTVTTPFWHMFYVLKQQTNKSERSKVLIRQSLMRLCTQFVSCLYLLFIS</sequence>
<dbReference type="PANTHER" id="PTHR22941:SF26">
    <property type="entry name" value="SERPENTINE RECEPTOR, CLASS H"/>
    <property type="match status" value="1"/>
</dbReference>
<organism evidence="2 3">
    <name type="scientific">Pristionchus mayeri</name>
    <dbReference type="NCBI Taxonomy" id="1317129"/>
    <lineage>
        <taxon>Eukaryota</taxon>
        <taxon>Metazoa</taxon>
        <taxon>Ecdysozoa</taxon>
        <taxon>Nematoda</taxon>
        <taxon>Chromadorea</taxon>
        <taxon>Rhabditida</taxon>
        <taxon>Rhabditina</taxon>
        <taxon>Diplogasteromorpha</taxon>
        <taxon>Diplogasteroidea</taxon>
        <taxon>Neodiplogasteridae</taxon>
        <taxon>Pristionchus</taxon>
    </lineage>
</organism>
<keyword evidence="1" id="KW-0812">Transmembrane</keyword>
<keyword evidence="1" id="KW-1133">Transmembrane helix</keyword>
<feature type="transmembrane region" description="Helical" evidence="1">
    <location>
        <begin position="95"/>
        <end position="123"/>
    </location>
</feature>
<comment type="caution">
    <text evidence="2">The sequence shown here is derived from an EMBL/GenBank/DDBJ whole genome shotgun (WGS) entry which is preliminary data.</text>
</comment>
<protein>
    <recommendedName>
        <fullName evidence="4">G protein-coupled receptor</fullName>
    </recommendedName>
</protein>
<name>A0AAN5CT20_9BILA</name>
<feature type="transmembrane region" description="Helical" evidence="1">
    <location>
        <begin position="6"/>
        <end position="25"/>
    </location>
</feature>
<dbReference type="AlphaFoldDB" id="A0AAN5CT20"/>
<dbReference type="EMBL" id="BTRK01000004">
    <property type="protein sequence ID" value="GMR49885.1"/>
    <property type="molecule type" value="Genomic_DNA"/>
</dbReference>
<dbReference type="Pfam" id="PF10327">
    <property type="entry name" value="7TM_GPCR_Sri"/>
    <property type="match status" value="1"/>
</dbReference>
<feature type="non-terminal residue" evidence="2">
    <location>
        <position position="1"/>
    </location>
</feature>
<evidence type="ECO:0008006" key="4">
    <source>
        <dbReference type="Google" id="ProtNLM"/>
    </source>
</evidence>
<dbReference type="InterPro" id="IPR019429">
    <property type="entry name" value="7TM_GPCR_serpentine_rcpt_Sri"/>
</dbReference>
<dbReference type="Proteomes" id="UP001328107">
    <property type="component" value="Unassembled WGS sequence"/>
</dbReference>
<accession>A0AAN5CT20</accession>
<evidence type="ECO:0000256" key="1">
    <source>
        <dbReference type="SAM" id="Phobius"/>
    </source>
</evidence>
<dbReference type="PANTHER" id="PTHR22941">
    <property type="entry name" value="SERPENTINE RECEPTOR"/>
    <property type="match status" value="1"/>
</dbReference>
<evidence type="ECO:0000313" key="3">
    <source>
        <dbReference type="Proteomes" id="UP001328107"/>
    </source>
</evidence>
<keyword evidence="3" id="KW-1185">Reference proteome</keyword>
<reference evidence="3" key="1">
    <citation type="submission" date="2022-10" db="EMBL/GenBank/DDBJ databases">
        <title>Genome assembly of Pristionchus species.</title>
        <authorList>
            <person name="Yoshida K."/>
            <person name="Sommer R.J."/>
        </authorList>
    </citation>
    <scope>NUCLEOTIDE SEQUENCE [LARGE SCALE GENOMIC DNA]</scope>
    <source>
        <strain evidence="3">RS5460</strain>
    </source>
</reference>
<keyword evidence="1" id="KW-0472">Membrane</keyword>
<proteinExistence type="predicted"/>
<evidence type="ECO:0000313" key="2">
    <source>
        <dbReference type="EMBL" id="GMR49885.1"/>
    </source>
</evidence>
<feature type="transmembrane region" description="Helical" evidence="1">
    <location>
        <begin position="37"/>
        <end position="58"/>
    </location>
</feature>
<gene>
    <name evidence="2" type="ORF">PMAYCL1PPCAC_20080</name>
</gene>
<dbReference type="InterPro" id="IPR053220">
    <property type="entry name" value="Nematode_rcpt-like_serp_H"/>
</dbReference>